<dbReference type="OMA" id="CAVANFE"/>
<keyword evidence="3" id="KW-1185">Reference proteome</keyword>
<reference evidence="3" key="1">
    <citation type="journal article" date="2013" name="Nature">
        <title>Pan genome of the phytoplankton Emiliania underpins its global distribution.</title>
        <authorList>
            <person name="Read B.A."/>
            <person name="Kegel J."/>
            <person name="Klute M.J."/>
            <person name="Kuo A."/>
            <person name="Lefebvre S.C."/>
            <person name="Maumus F."/>
            <person name="Mayer C."/>
            <person name="Miller J."/>
            <person name="Monier A."/>
            <person name="Salamov A."/>
            <person name="Young J."/>
            <person name="Aguilar M."/>
            <person name="Claverie J.M."/>
            <person name="Frickenhaus S."/>
            <person name="Gonzalez K."/>
            <person name="Herman E.K."/>
            <person name="Lin Y.C."/>
            <person name="Napier J."/>
            <person name="Ogata H."/>
            <person name="Sarno A.F."/>
            <person name="Shmutz J."/>
            <person name="Schroeder D."/>
            <person name="de Vargas C."/>
            <person name="Verret F."/>
            <person name="von Dassow P."/>
            <person name="Valentin K."/>
            <person name="Van de Peer Y."/>
            <person name="Wheeler G."/>
            <person name="Dacks J.B."/>
            <person name="Delwiche C.F."/>
            <person name="Dyhrman S.T."/>
            <person name="Glockner G."/>
            <person name="John U."/>
            <person name="Richards T."/>
            <person name="Worden A.Z."/>
            <person name="Zhang X."/>
            <person name="Grigoriev I.V."/>
            <person name="Allen A.E."/>
            <person name="Bidle K."/>
            <person name="Borodovsky M."/>
            <person name="Bowler C."/>
            <person name="Brownlee C."/>
            <person name="Cock J.M."/>
            <person name="Elias M."/>
            <person name="Gladyshev V.N."/>
            <person name="Groth M."/>
            <person name="Guda C."/>
            <person name="Hadaegh A."/>
            <person name="Iglesias-Rodriguez M.D."/>
            <person name="Jenkins J."/>
            <person name="Jones B.M."/>
            <person name="Lawson T."/>
            <person name="Leese F."/>
            <person name="Lindquist E."/>
            <person name="Lobanov A."/>
            <person name="Lomsadze A."/>
            <person name="Malik S.B."/>
            <person name="Marsh M.E."/>
            <person name="Mackinder L."/>
            <person name="Mock T."/>
            <person name="Mueller-Roeber B."/>
            <person name="Pagarete A."/>
            <person name="Parker M."/>
            <person name="Probert I."/>
            <person name="Quesneville H."/>
            <person name="Raines C."/>
            <person name="Rensing S.A."/>
            <person name="Riano-Pachon D.M."/>
            <person name="Richier S."/>
            <person name="Rokitta S."/>
            <person name="Shiraiwa Y."/>
            <person name="Soanes D.M."/>
            <person name="van der Giezen M."/>
            <person name="Wahlund T.M."/>
            <person name="Williams B."/>
            <person name="Wilson W."/>
            <person name="Wolfe G."/>
            <person name="Wurch L.L."/>
        </authorList>
    </citation>
    <scope>NUCLEOTIDE SEQUENCE</scope>
</reference>
<proteinExistence type="predicted"/>
<dbReference type="eggNOG" id="ENOG502RZPW">
    <property type="taxonomic scope" value="Eukaryota"/>
</dbReference>
<dbReference type="HOGENOM" id="CLU_944705_0_0_1"/>
<evidence type="ECO:0008006" key="4">
    <source>
        <dbReference type="Google" id="ProtNLM"/>
    </source>
</evidence>
<feature type="signal peptide" evidence="1">
    <location>
        <begin position="1"/>
        <end position="19"/>
    </location>
</feature>
<dbReference type="Proteomes" id="UP000013827">
    <property type="component" value="Unassembled WGS sequence"/>
</dbReference>
<evidence type="ECO:0000313" key="3">
    <source>
        <dbReference type="Proteomes" id="UP000013827"/>
    </source>
</evidence>
<feature type="chain" id="PRO_5044291309" description="Thioredoxin-like fold domain-containing protein" evidence="1">
    <location>
        <begin position="20"/>
        <end position="295"/>
    </location>
</feature>
<dbReference type="Pfam" id="PF13911">
    <property type="entry name" value="AhpC-TSA_2"/>
    <property type="match status" value="1"/>
</dbReference>
<dbReference type="STRING" id="2903.R1EAU2"/>
<dbReference type="RefSeq" id="XP_005770418.1">
    <property type="nucleotide sequence ID" value="XM_005770361.1"/>
</dbReference>
<evidence type="ECO:0000256" key="1">
    <source>
        <dbReference type="SAM" id="SignalP"/>
    </source>
</evidence>
<accession>A0A0D3J3A4</accession>
<protein>
    <recommendedName>
        <fullName evidence="4">Thioredoxin-like fold domain-containing protein</fullName>
    </recommendedName>
</protein>
<dbReference type="AlphaFoldDB" id="A0A0D3J3A4"/>
<organism evidence="2 3">
    <name type="scientific">Emiliania huxleyi (strain CCMP1516)</name>
    <dbReference type="NCBI Taxonomy" id="280463"/>
    <lineage>
        <taxon>Eukaryota</taxon>
        <taxon>Haptista</taxon>
        <taxon>Haptophyta</taxon>
        <taxon>Prymnesiophyceae</taxon>
        <taxon>Isochrysidales</taxon>
        <taxon>Noelaerhabdaceae</taxon>
        <taxon>Emiliania</taxon>
    </lineage>
</organism>
<keyword evidence="1" id="KW-0732">Signal</keyword>
<dbReference type="EnsemblProtists" id="EOD17989">
    <property type="protein sequence ID" value="EOD17989"/>
    <property type="gene ID" value="EMIHUDRAFT_95823"/>
</dbReference>
<evidence type="ECO:0000313" key="2">
    <source>
        <dbReference type="EnsemblProtists" id="EOD17989"/>
    </source>
</evidence>
<dbReference type="GeneID" id="19045990"/>
<dbReference type="PaxDb" id="2903-EOD17989"/>
<name>A0A0D3J3A4_EMIH1</name>
<reference evidence="2" key="2">
    <citation type="submission" date="2024-10" db="UniProtKB">
        <authorList>
            <consortium name="EnsemblProtists"/>
        </authorList>
    </citation>
    <scope>IDENTIFICATION</scope>
</reference>
<dbReference type="InterPro" id="IPR032801">
    <property type="entry name" value="PXL2A/B/C"/>
</dbReference>
<dbReference type="KEGG" id="ehx:EMIHUDRAFT_95823"/>
<sequence length="295" mass="31180">MCMPLRAAALAACLAVGSALVIPLSASKPADSLQGVRLPRAGGGGHVDLGEALASSAGKTLLVLGTYPADFNMVEYMQRVRVFLPDLRAKGVTRCMMVVNGPPAACEKLASLLDLPDAVELYADPAGEAGRRFGVSRGFRPDDSSLSAFAKLFVMGIVGGPGAWATLPAVLVGYFGSPGGKRRWIEESLKQGQLAGRWPDSVLQLADEEVVANAFDDTPLVSSWGVRPFELATLRLQNLVSLQAKHWGALKPADERCLTQLGGCTVVGSGGECLYSWVDRGLCDVVDFESMLESL</sequence>